<feature type="domain" description="Rab-GAP TBC" evidence="3">
    <location>
        <begin position="422"/>
        <end position="624"/>
    </location>
</feature>
<accession>A0A8K0C6E6</accession>
<organism evidence="4 5">
    <name type="scientific">Ignelater luminosus</name>
    <name type="common">Cucubano</name>
    <name type="synonym">Pyrophorus luminosus</name>
    <dbReference type="NCBI Taxonomy" id="2038154"/>
    <lineage>
        <taxon>Eukaryota</taxon>
        <taxon>Metazoa</taxon>
        <taxon>Ecdysozoa</taxon>
        <taxon>Arthropoda</taxon>
        <taxon>Hexapoda</taxon>
        <taxon>Insecta</taxon>
        <taxon>Pterygota</taxon>
        <taxon>Neoptera</taxon>
        <taxon>Endopterygota</taxon>
        <taxon>Coleoptera</taxon>
        <taxon>Polyphaga</taxon>
        <taxon>Elateriformia</taxon>
        <taxon>Elateroidea</taxon>
        <taxon>Elateridae</taxon>
        <taxon>Agrypninae</taxon>
        <taxon>Pyrophorini</taxon>
        <taxon>Ignelater</taxon>
    </lineage>
</organism>
<dbReference type="EMBL" id="VTPC01091134">
    <property type="protein sequence ID" value="KAF2879596.1"/>
    <property type="molecule type" value="Genomic_DNA"/>
</dbReference>
<dbReference type="InterPro" id="IPR050302">
    <property type="entry name" value="Rab_GAP_TBC_domain"/>
</dbReference>
<dbReference type="PANTHER" id="PTHR47219:SF15">
    <property type="entry name" value="TBC1 DOMAIN FAMILY MEMBER 12 ISOFORM X1"/>
    <property type="match status" value="1"/>
</dbReference>
<feature type="coiled-coil region" evidence="1">
    <location>
        <begin position="349"/>
        <end position="389"/>
    </location>
</feature>
<dbReference type="InterPro" id="IPR035969">
    <property type="entry name" value="Rab-GAP_TBC_sf"/>
</dbReference>
<dbReference type="FunFam" id="1.10.10.750:FF:000005">
    <property type="entry name" value="TBC1 domain family member 14"/>
    <property type="match status" value="1"/>
</dbReference>
<dbReference type="Gene3D" id="1.10.8.270">
    <property type="entry name" value="putative rabgap domain of human tbc1 domain family member 14 like domains"/>
    <property type="match status" value="1"/>
</dbReference>
<dbReference type="FunFam" id="1.10.8.270:FF:000008">
    <property type="entry name" value="Putative TBC1 domain family member 14"/>
    <property type="match status" value="1"/>
</dbReference>
<keyword evidence="1" id="KW-0175">Coiled coil</keyword>
<dbReference type="Proteomes" id="UP000801492">
    <property type="component" value="Unassembled WGS sequence"/>
</dbReference>
<dbReference type="OrthoDB" id="294251at2759"/>
<dbReference type="GO" id="GO:0016192">
    <property type="term" value="P:vesicle-mediated transport"/>
    <property type="evidence" value="ECO:0007669"/>
    <property type="project" value="UniProtKB-ARBA"/>
</dbReference>
<feature type="compositionally biased region" description="Low complexity" evidence="2">
    <location>
        <begin position="240"/>
        <end position="259"/>
    </location>
</feature>
<evidence type="ECO:0000313" key="4">
    <source>
        <dbReference type="EMBL" id="KAF2879596.1"/>
    </source>
</evidence>
<evidence type="ECO:0000259" key="3">
    <source>
        <dbReference type="PROSITE" id="PS50086"/>
    </source>
</evidence>
<evidence type="ECO:0000256" key="2">
    <source>
        <dbReference type="SAM" id="MobiDB-lite"/>
    </source>
</evidence>
<dbReference type="PANTHER" id="PTHR47219">
    <property type="entry name" value="RAB GTPASE-ACTIVATING PROTEIN 1-LIKE"/>
    <property type="match status" value="1"/>
</dbReference>
<feature type="compositionally biased region" description="Basic and acidic residues" evidence="2">
    <location>
        <begin position="261"/>
        <end position="273"/>
    </location>
</feature>
<gene>
    <name evidence="4" type="ORF">ILUMI_26578</name>
</gene>
<dbReference type="Pfam" id="PF00566">
    <property type="entry name" value="RabGAP-TBC"/>
    <property type="match status" value="1"/>
</dbReference>
<evidence type="ECO:0000313" key="5">
    <source>
        <dbReference type="Proteomes" id="UP000801492"/>
    </source>
</evidence>
<dbReference type="Gene3D" id="1.10.10.750">
    <property type="entry name" value="Ypt/Rab-GAP domain of gyp1p, domain 1"/>
    <property type="match status" value="1"/>
</dbReference>
<keyword evidence="5" id="KW-1185">Reference proteome</keyword>
<dbReference type="GO" id="GO:0031410">
    <property type="term" value="C:cytoplasmic vesicle"/>
    <property type="evidence" value="ECO:0007669"/>
    <property type="project" value="UniProtKB-ARBA"/>
</dbReference>
<proteinExistence type="predicted"/>
<reference evidence="4" key="1">
    <citation type="submission" date="2019-08" db="EMBL/GenBank/DDBJ databases">
        <title>The genome of the North American firefly Photinus pyralis.</title>
        <authorList>
            <consortium name="Photinus pyralis genome working group"/>
            <person name="Fallon T.R."/>
            <person name="Sander Lower S.E."/>
            <person name="Weng J.-K."/>
        </authorList>
    </citation>
    <scope>NUCLEOTIDE SEQUENCE</scope>
    <source>
        <strain evidence="4">TRF0915ILg1</strain>
        <tissue evidence="4">Whole body</tissue>
    </source>
</reference>
<dbReference type="GO" id="GO:0005773">
    <property type="term" value="C:vacuole"/>
    <property type="evidence" value="ECO:0007669"/>
    <property type="project" value="UniProtKB-ARBA"/>
</dbReference>
<evidence type="ECO:0000256" key="1">
    <source>
        <dbReference type="SAM" id="Coils"/>
    </source>
</evidence>
<comment type="caution">
    <text evidence="4">The sequence shown here is derived from an EMBL/GenBank/DDBJ whole genome shotgun (WGS) entry which is preliminary data.</text>
</comment>
<dbReference type="PROSITE" id="PS50086">
    <property type="entry name" value="TBC_RABGAP"/>
    <property type="match status" value="1"/>
</dbReference>
<dbReference type="GO" id="GO:0031267">
    <property type="term" value="F:small GTPase binding"/>
    <property type="evidence" value="ECO:0007669"/>
    <property type="project" value="TreeGrafter"/>
</dbReference>
<dbReference type="Gene3D" id="1.10.472.80">
    <property type="entry name" value="Ypt/Rab-GAP domain of gyp1p, domain 3"/>
    <property type="match status" value="1"/>
</dbReference>
<dbReference type="AlphaFoldDB" id="A0A8K0C6E6"/>
<dbReference type="SUPFAM" id="SSF47923">
    <property type="entry name" value="Ypt/Rab-GAP domain of gyp1p"/>
    <property type="match status" value="2"/>
</dbReference>
<feature type="region of interest" description="Disordered" evidence="2">
    <location>
        <begin position="229"/>
        <end position="273"/>
    </location>
</feature>
<name>A0A8K0C6E6_IGNLU</name>
<sequence>MKTIDSDNENTFNSNSCNGTEEVTDLLIGGSKGGHNLIKCNPDLVQSYNVLKSTPMGHKGRFYQRVLSKNSGQVDTRSQSMPNSLDNKIDSNNVDVMDSCDIKSKLLTEHDSPPHSPSHELWFKTWPERYDKVKSDTNNSFECSKLVTNNCSNTQLTSSTCDKAIDIASVNNKVTLDEALQNISLAYSPVTKQLHLLPPQQEPVNKFNGEIETNSSPVKEVNVIEESANKKCGHKRTEAGSFSSTVSSLSDPSPSGSLLDADERSSTSEDVDCKSNKKGLSSFFSRNVFSWKSHTSNSSNSLAGWKIFNKHSSDAVQCSPQHQNPQGLIASSSALIQHIRPSNLPAKTAEEEQRHREEYKAMVAAAKKKDAQTSAAKQKQQKLQLQQEEQLAAATKHFSQHVLPNWETMNNTRKTRDMWWQGLPSSVRGKVWRLAIGNDLNLTQQLYEICLQRAQNRLNSPEPSHCESDVDQESSMDVIQLDISRTFPNLCIFQEGGPYFDVLHSLLASYVCYRPDVGYVQGMSFIAAILILNMDELDTFVCFANLLNRPLHLAAFTLNQLQMQAYYNAYNEVFNYNLPKLYSHFQKSGLTPDLYLLDWVYTIFAKAMPLDVACRVWDLFLRDGDEFLFRTALGVLHLNQEQLMHMDFLHGAQFLTRLPDDLSADQLFKSIQSVNTNIGKQTFNQIVERCKNSSVL</sequence>
<dbReference type="FunFam" id="1.10.472.80:FF:000006">
    <property type="entry name" value="TBC1 domain family member 14"/>
    <property type="match status" value="1"/>
</dbReference>
<dbReference type="SMART" id="SM00164">
    <property type="entry name" value="TBC"/>
    <property type="match status" value="1"/>
</dbReference>
<dbReference type="InterPro" id="IPR000195">
    <property type="entry name" value="Rab-GAP-TBC_dom"/>
</dbReference>
<protein>
    <recommendedName>
        <fullName evidence="3">Rab-GAP TBC domain-containing protein</fullName>
    </recommendedName>
</protein>
<dbReference type="GO" id="GO:0005096">
    <property type="term" value="F:GTPase activator activity"/>
    <property type="evidence" value="ECO:0007669"/>
    <property type="project" value="TreeGrafter"/>
</dbReference>